<dbReference type="InterPro" id="IPR001789">
    <property type="entry name" value="Sig_transdc_resp-reg_receiver"/>
</dbReference>
<dbReference type="Pfam" id="PF00072">
    <property type="entry name" value="Response_reg"/>
    <property type="match status" value="1"/>
</dbReference>
<reference evidence="2" key="1">
    <citation type="journal article" date="2014" name="Front. Microbiol.">
        <title>High frequency of phylogenetically diverse reductive dehalogenase-homologous genes in deep subseafloor sedimentary metagenomes.</title>
        <authorList>
            <person name="Kawai M."/>
            <person name="Futagami T."/>
            <person name="Toyoda A."/>
            <person name="Takaki Y."/>
            <person name="Nishi S."/>
            <person name="Hori S."/>
            <person name="Arai W."/>
            <person name="Tsubouchi T."/>
            <person name="Morono Y."/>
            <person name="Uchiyama I."/>
            <person name="Ito T."/>
            <person name="Fujiyama A."/>
            <person name="Inagaki F."/>
            <person name="Takami H."/>
        </authorList>
    </citation>
    <scope>NUCLEOTIDE SEQUENCE</scope>
    <source>
        <strain evidence="2">Expedition CK06-06</strain>
    </source>
</reference>
<comment type="caution">
    <text evidence="2">The sequence shown here is derived from an EMBL/GenBank/DDBJ whole genome shotgun (WGS) entry which is preliminary data.</text>
</comment>
<proteinExistence type="predicted"/>
<feature type="non-terminal residue" evidence="2">
    <location>
        <position position="1"/>
    </location>
</feature>
<sequence>DLNMPKKNGVDVIREIKEINSDVPIILITGYEATDTYKKLAVDVQKLIKPEDIIAKPVEIPKLSEVLSRYFPPLKEDQL</sequence>
<dbReference type="PROSITE" id="PS50110">
    <property type="entry name" value="RESPONSE_REGULATORY"/>
    <property type="match status" value="1"/>
</dbReference>
<organism evidence="2">
    <name type="scientific">marine sediment metagenome</name>
    <dbReference type="NCBI Taxonomy" id="412755"/>
    <lineage>
        <taxon>unclassified sequences</taxon>
        <taxon>metagenomes</taxon>
        <taxon>ecological metagenomes</taxon>
    </lineage>
</organism>
<feature type="domain" description="Response regulatory" evidence="1">
    <location>
        <begin position="1"/>
        <end position="71"/>
    </location>
</feature>
<evidence type="ECO:0000313" key="2">
    <source>
        <dbReference type="EMBL" id="GAG48818.1"/>
    </source>
</evidence>
<name>X0YJR4_9ZZZZ</name>
<dbReference type="Gene3D" id="3.40.50.2300">
    <property type="match status" value="1"/>
</dbReference>
<dbReference type="GO" id="GO:0000160">
    <property type="term" value="P:phosphorelay signal transduction system"/>
    <property type="evidence" value="ECO:0007669"/>
    <property type="project" value="InterPro"/>
</dbReference>
<evidence type="ECO:0000259" key="1">
    <source>
        <dbReference type="PROSITE" id="PS50110"/>
    </source>
</evidence>
<accession>X0YJR4</accession>
<dbReference type="SUPFAM" id="SSF52172">
    <property type="entry name" value="CheY-like"/>
    <property type="match status" value="1"/>
</dbReference>
<dbReference type="AlphaFoldDB" id="X0YJR4"/>
<dbReference type="InterPro" id="IPR011006">
    <property type="entry name" value="CheY-like_superfamily"/>
</dbReference>
<dbReference type="EMBL" id="BARS01053113">
    <property type="protein sequence ID" value="GAG48818.1"/>
    <property type="molecule type" value="Genomic_DNA"/>
</dbReference>
<protein>
    <recommendedName>
        <fullName evidence="1">Response regulatory domain-containing protein</fullName>
    </recommendedName>
</protein>
<gene>
    <name evidence="2" type="ORF">S01H1_78871</name>
</gene>